<evidence type="ECO:0000256" key="2">
    <source>
        <dbReference type="ARBA" id="ARBA00004269"/>
    </source>
</evidence>
<evidence type="ECO:0000256" key="7">
    <source>
        <dbReference type="ARBA" id="ARBA00023242"/>
    </source>
</evidence>
<evidence type="ECO:0000256" key="4">
    <source>
        <dbReference type="ARBA" id="ARBA00022824"/>
    </source>
</evidence>
<reference evidence="10 11" key="1">
    <citation type="journal article" date="2017" name="Curr. Biol.">
        <title>Genome architecture and evolution of a unichromosomal asexual nematode.</title>
        <authorList>
            <person name="Fradin H."/>
            <person name="Zegar C."/>
            <person name="Gutwein M."/>
            <person name="Lucas J."/>
            <person name="Kovtun M."/>
            <person name="Corcoran D."/>
            <person name="Baugh L.R."/>
            <person name="Kiontke K."/>
            <person name="Gunsalus K."/>
            <person name="Fitch D.H."/>
            <person name="Piano F."/>
        </authorList>
    </citation>
    <scope>NUCLEOTIDE SEQUENCE [LARGE SCALE GENOMIC DNA]</scope>
    <source>
        <strain evidence="10">PF1309</strain>
    </source>
</reference>
<comment type="caution">
    <text evidence="10">The sequence shown here is derived from an EMBL/GenBank/DDBJ whole genome shotgun (WGS) entry which is preliminary data.</text>
</comment>
<dbReference type="GO" id="GO:0006935">
    <property type="term" value="P:chemotaxis"/>
    <property type="evidence" value="ECO:0007669"/>
    <property type="project" value="TreeGrafter"/>
</dbReference>
<keyword evidence="5" id="KW-1133">Transmembrane helix</keyword>
<feature type="compositionally biased region" description="Polar residues" evidence="9">
    <location>
        <begin position="532"/>
        <end position="547"/>
    </location>
</feature>
<feature type="coiled-coil region" evidence="8">
    <location>
        <begin position="575"/>
        <end position="665"/>
    </location>
</feature>
<evidence type="ECO:0008006" key="12">
    <source>
        <dbReference type="Google" id="ProtNLM"/>
    </source>
</evidence>
<dbReference type="Proteomes" id="UP000218231">
    <property type="component" value="Unassembled WGS sequence"/>
</dbReference>
<feature type="compositionally biased region" description="Basic and acidic residues" evidence="9">
    <location>
        <begin position="458"/>
        <end position="470"/>
    </location>
</feature>
<feature type="compositionally biased region" description="Acidic residues" evidence="9">
    <location>
        <begin position="476"/>
        <end position="486"/>
    </location>
</feature>
<evidence type="ECO:0000256" key="1">
    <source>
        <dbReference type="ARBA" id="ARBA00004232"/>
    </source>
</evidence>
<dbReference type="GO" id="GO:0030867">
    <property type="term" value="C:rough endoplasmic reticulum membrane"/>
    <property type="evidence" value="ECO:0007669"/>
    <property type="project" value="UniProtKB-SubCell"/>
</dbReference>
<dbReference type="STRING" id="2018661.A0A2A2JYP2"/>
<dbReference type="Pfam" id="PF09726">
    <property type="entry name" value="Macoilin"/>
    <property type="match status" value="1"/>
</dbReference>
<keyword evidence="4" id="KW-0256">Endoplasmic reticulum</keyword>
<evidence type="ECO:0000256" key="6">
    <source>
        <dbReference type="ARBA" id="ARBA00023136"/>
    </source>
</evidence>
<feature type="region of interest" description="Disordered" evidence="9">
    <location>
        <begin position="310"/>
        <end position="415"/>
    </location>
</feature>
<name>A0A2A2JYP2_9BILA</name>
<evidence type="ECO:0000256" key="9">
    <source>
        <dbReference type="SAM" id="MobiDB-lite"/>
    </source>
</evidence>
<dbReference type="OrthoDB" id="10071111at2759"/>
<feature type="non-terminal residue" evidence="10">
    <location>
        <position position="672"/>
    </location>
</feature>
<evidence type="ECO:0000313" key="10">
    <source>
        <dbReference type="EMBL" id="PAV66815.1"/>
    </source>
</evidence>
<dbReference type="AlphaFoldDB" id="A0A2A2JYP2"/>
<evidence type="ECO:0000256" key="3">
    <source>
        <dbReference type="ARBA" id="ARBA00022692"/>
    </source>
</evidence>
<sequence length="672" mass="75603">MARGRLVDESGSAMQKRARAVESQKMRRTMKGRRLAGDPVKDGMSQSWAYIRLTLIWLFIITLDMFVGFRFELLWPFILLIRATLDACNKNHNTVVTLANHNSAQMSVLFVCVTATSDIICYLFIPVRHLIFVASTYVWVHSIWTANGGLLRTITTLITDKSQALPILAMWTFVVLFEWCCRIRCDLLVFIARDTSPLASYFNIANGEDGCLHLQGMMPYYPKLFNNIFGAHCLGYPLVLILFSLRYYLKEWRIRRKQEEVTKRNESLNKLLVEALPAVYEGPKDYSAKSCGDEDLYLFNGGLDSPLSLPPLTDRDRVNGVSSHTNGNSVTSHNSTSKRGGTSTGKMTANGMSSGKSRGGRSRGGTGHSQQNGHTPQQQTPPQNKNSPNDKRDRDEDDSCDEEGWPESSYRSPGGISLIRLPWEAILWLIRNFIWPLTVAQRRDSIKGGSANSTGAPHGDRQISHSDPQREMSTYLDEEDEEESISDESKKKMMQNDAKKTNAAKKNQRASRGKEKLGNVAVSVERDRPLNGSVSNTTNGRLANGSVTRERESSRDTNATNENTAPDNSGLLVQLEQIRGELARLRKLESDARLQLSISINGENGARQEAAQLASRVQQMNNKITSLEKLRDSDQINLQQLDKKYAELANRKNDIERELMAERKAKREEYMK</sequence>
<accession>A0A2A2JYP2</accession>
<dbReference type="EMBL" id="LIAE01010038">
    <property type="protein sequence ID" value="PAV66815.1"/>
    <property type="molecule type" value="Genomic_DNA"/>
</dbReference>
<dbReference type="InterPro" id="IPR019130">
    <property type="entry name" value="Macoilin"/>
</dbReference>
<feature type="compositionally biased region" description="Acidic residues" evidence="9">
    <location>
        <begin position="395"/>
        <end position="405"/>
    </location>
</feature>
<feature type="compositionally biased region" description="Polar residues" evidence="9">
    <location>
        <begin position="320"/>
        <end position="347"/>
    </location>
</feature>
<feature type="region of interest" description="Disordered" evidence="9">
    <location>
        <begin position="446"/>
        <end position="567"/>
    </location>
</feature>
<keyword evidence="7" id="KW-0539">Nucleus</keyword>
<evidence type="ECO:0000256" key="8">
    <source>
        <dbReference type="SAM" id="Coils"/>
    </source>
</evidence>
<dbReference type="GO" id="GO:0031965">
    <property type="term" value="C:nuclear membrane"/>
    <property type="evidence" value="ECO:0007669"/>
    <property type="project" value="UniProtKB-SubCell"/>
</dbReference>
<keyword evidence="6" id="KW-0472">Membrane</keyword>
<organism evidence="10 11">
    <name type="scientific">Diploscapter pachys</name>
    <dbReference type="NCBI Taxonomy" id="2018661"/>
    <lineage>
        <taxon>Eukaryota</taxon>
        <taxon>Metazoa</taxon>
        <taxon>Ecdysozoa</taxon>
        <taxon>Nematoda</taxon>
        <taxon>Chromadorea</taxon>
        <taxon>Rhabditida</taxon>
        <taxon>Rhabditina</taxon>
        <taxon>Rhabditomorpha</taxon>
        <taxon>Rhabditoidea</taxon>
        <taxon>Rhabditidae</taxon>
        <taxon>Diploscapter</taxon>
    </lineage>
</organism>
<keyword evidence="11" id="KW-1185">Reference proteome</keyword>
<keyword evidence="8" id="KW-0175">Coiled coil</keyword>
<dbReference type="GO" id="GO:0023041">
    <property type="term" value="P:neuronal signal transduction"/>
    <property type="evidence" value="ECO:0007669"/>
    <property type="project" value="InterPro"/>
</dbReference>
<comment type="subcellular location">
    <subcellularLocation>
        <location evidence="1">Nucleus membrane</location>
        <topology evidence="1">Multi-pass membrane protein</topology>
    </subcellularLocation>
    <subcellularLocation>
        <location evidence="2">Rough endoplasmic reticulum membrane</location>
        <topology evidence="2">Multi-pass membrane protein</topology>
    </subcellularLocation>
</comment>
<evidence type="ECO:0000256" key="5">
    <source>
        <dbReference type="ARBA" id="ARBA00022989"/>
    </source>
</evidence>
<dbReference type="GO" id="GO:0008017">
    <property type="term" value="F:microtubule binding"/>
    <property type="evidence" value="ECO:0007669"/>
    <property type="project" value="TreeGrafter"/>
</dbReference>
<protein>
    <recommendedName>
        <fullName evidence="12">Macoilin</fullName>
    </recommendedName>
</protein>
<proteinExistence type="predicted"/>
<gene>
    <name evidence="10" type="ORF">WR25_10530</name>
</gene>
<feature type="compositionally biased region" description="Low complexity" evidence="9">
    <location>
        <begin position="368"/>
        <end position="387"/>
    </location>
</feature>
<dbReference type="PANTHER" id="PTHR13289:SF6">
    <property type="entry name" value="MACOILIN"/>
    <property type="match status" value="1"/>
</dbReference>
<evidence type="ECO:0000313" key="11">
    <source>
        <dbReference type="Proteomes" id="UP000218231"/>
    </source>
</evidence>
<dbReference type="PANTHER" id="PTHR13289">
    <property type="entry name" value="PROTEIN PHOSPHATASE 1-BINDING PROTEIN BIFOCAL"/>
    <property type="match status" value="1"/>
</dbReference>
<feature type="compositionally biased region" description="Polar residues" evidence="9">
    <location>
        <begin position="556"/>
        <end position="567"/>
    </location>
</feature>
<keyword evidence="3" id="KW-0812">Transmembrane</keyword>
<feature type="compositionally biased region" description="Basic residues" evidence="9">
    <location>
        <begin position="502"/>
        <end position="511"/>
    </location>
</feature>